<dbReference type="PANTHER" id="PTHR42887">
    <property type="entry name" value="OS12G0638800 PROTEIN"/>
    <property type="match status" value="1"/>
</dbReference>
<dbReference type="PRINTS" id="PR00368">
    <property type="entry name" value="FADPNR"/>
</dbReference>
<feature type="domain" description="RsdA/BaiN/AoA(So)-like Rossmann fold-like" evidence="4">
    <location>
        <begin position="12"/>
        <end position="415"/>
    </location>
</feature>
<dbReference type="Proteomes" id="UP000230405">
    <property type="component" value="Unassembled WGS sequence"/>
</dbReference>
<sequence length="417" mass="45980">MPNKIVKKSIYDVIVIGGGPAGMMAAGRAAARGQRVLLLEKNDSLGKKLLLTGGGRCNFTNNQSSLQNFLAKYGKDSKFLFSTFSQLDVQSTINFFQDHGLATKEEAEGRMFPVSDRAQSVLDVLTDYLAQGKVKIMFNAVVKNINIKKNLVVVRLDDLSEIQASSCVVACGGVSRPDTGSSGEGFDWLKSLGHKIIINEMSLVPVVLSDYWVKNLSGVTLTDVRLTIRQYNKNQKSQTGKLLFTHFGVSGPTILNMSKQIRELLKYDKVEILIDLLPQYDHGQLKEKILSLISDDGRIKVRTMLIQLVPASLAVELLKLAEIDNDTVNHHLERDARSRLINLLKAVPLHVQGLLGADKAIVSSGGVDLSEIDWQTMQSRRHPQLFIVGDMLNIDRPSGGYSLQLCWTTGYVAGDHC</sequence>
<dbReference type="Pfam" id="PF03486">
    <property type="entry name" value="HI0933_like"/>
    <property type="match status" value="1"/>
</dbReference>
<dbReference type="InterPro" id="IPR004792">
    <property type="entry name" value="BaiN-like"/>
</dbReference>
<comment type="cofactor">
    <cofactor evidence="1">
        <name>FAD</name>
        <dbReference type="ChEBI" id="CHEBI:57692"/>
    </cofactor>
</comment>
<evidence type="ECO:0000256" key="2">
    <source>
        <dbReference type="ARBA" id="ARBA00022630"/>
    </source>
</evidence>
<dbReference type="PRINTS" id="PR00411">
    <property type="entry name" value="PNDRDTASEI"/>
</dbReference>
<dbReference type="EMBL" id="PFPO01000013">
    <property type="protein sequence ID" value="PIZ99739.1"/>
    <property type="molecule type" value="Genomic_DNA"/>
</dbReference>
<dbReference type="InterPro" id="IPR055178">
    <property type="entry name" value="RsdA/BaiN/AoA(So)-like_dom"/>
</dbReference>
<accession>A0A2M7VG96</accession>
<evidence type="ECO:0000256" key="3">
    <source>
        <dbReference type="ARBA" id="ARBA00022827"/>
    </source>
</evidence>
<name>A0A2M7VG96_9BACT</name>
<dbReference type="AlphaFoldDB" id="A0A2M7VG96"/>
<evidence type="ECO:0000259" key="4">
    <source>
        <dbReference type="Pfam" id="PF03486"/>
    </source>
</evidence>
<protein>
    <submittedName>
        <fullName evidence="6">Aminoacetone oxidase family FAD-binding enzyme</fullName>
    </submittedName>
</protein>
<dbReference type="Gene3D" id="3.50.50.60">
    <property type="entry name" value="FAD/NAD(P)-binding domain"/>
    <property type="match status" value="1"/>
</dbReference>
<organism evidence="6 7">
    <name type="scientific">Candidatus Komeilibacteria bacterium CG_4_10_14_0_2_um_filter_37_10</name>
    <dbReference type="NCBI Taxonomy" id="1974470"/>
    <lineage>
        <taxon>Bacteria</taxon>
        <taxon>Candidatus Komeiliibacteriota</taxon>
    </lineage>
</organism>
<dbReference type="InterPro" id="IPR023166">
    <property type="entry name" value="BaiN-like_dom_sf"/>
</dbReference>
<gene>
    <name evidence="6" type="ORF">COX77_00675</name>
</gene>
<keyword evidence="2" id="KW-0285">Flavoprotein</keyword>
<dbReference type="Pfam" id="PF22780">
    <property type="entry name" value="HI0933_like_1st"/>
    <property type="match status" value="1"/>
</dbReference>
<keyword evidence="3" id="KW-0274">FAD</keyword>
<evidence type="ECO:0000259" key="5">
    <source>
        <dbReference type="Pfam" id="PF22780"/>
    </source>
</evidence>
<dbReference type="PANTHER" id="PTHR42887:SF2">
    <property type="entry name" value="OS12G0638800 PROTEIN"/>
    <property type="match status" value="1"/>
</dbReference>
<dbReference type="SUPFAM" id="SSF51905">
    <property type="entry name" value="FAD/NAD(P)-binding domain"/>
    <property type="match status" value="1"/>
</dbReference>
<evidence type="ECO:0000256" key="1">
    <source>
        <dbReference type="ARBA" id="ARBA00001974"/>
    </source>
</evidence>
<evidence type="ECO:0000313" key="7">
    <source>
        <dbReference type="Proteomes" id="UP000230405"/>
    </source>
</evidence>
<dbReference type="Gene3D" id="1.10.8.260">
    <property type="entry name" value="HI0933 insert domain-like"/>
    <property type="match status" value="1"/>
</dbReference>
<feature type="domain" description="RsdA/BaiN/AoA(So)-like insert" evidence="5">
    <location>
        <begin position="202"/>
        <end position="362"/>
    </location>
</feature>
<dbReference type="SUPFAM" id="SSF160996">
    <property type="entry name" value="HI0933 insert domain-like"/>
    <property type="match status" value="1"/>
</dbReference>
<reference evidence="7" key="1">
    <citation type="submission" date="2017-09" db="EMBL/GenBank/DDBJ databases">
        <title>Depth-based differentiation of microbial function through sediment-hosted aquifers and enrichment of novel symbionts in the deep terrestrial subsurface.</title>
        <authorList>
            <person name="Probst A.J."/>
            <person name="Ladd B."/>
            <person name="Jarett J.K."/>
            <person name="Geller-Mcgrath D.E."/>
            <person name="Sieber C.M.K."/>
            <person name="Emerson J.B."/>
            <person name="Anantharaman K."/>
            <person name="Thomas B.C."/>
            <person name="Malmstrom R."/>
            <person name="Stieglmeier M."/>
            <person name="Klingl A."/>
            <person name="Woyke T."/>
            <person name="Ryan C.M."/>
            <person name="Banfield J.F."/>
        </authorList>
    </citation>
    <scope>NUCLEOTIDE SEQUENCE [LARGE SCALE GENOMIC DNA]</scope>
</reference>
<evidence type="ECO:0000313" key="6">
    <source>
        <dbReference type="EMBL" id="PIZ99739.1"/>
    </source>
</evidence>
<proteinExistence type="predicted"/>
<dbReference type="Gene3D" id="2.40.30.10">
    <property type="entry name" value="Translation factors"/>
    <property type="match status" value="1"/>
</dbReference>
<dbReference type="NCBIfam" id="TIGR00275">
    <property type="entry name" value="aminoacetone oxidase family FAD-binding enzyme"/>
    <property type="match status" value="1"/>
</dbReference>
<comment type="caution">
    <text evidence="6">The sequence shown here is derived from an EMBL/GenBank/DDBJ whole genome shotgun (WGS) entry which is preliminary data.</text>
</comment>
<dbReference type="InterPro" id="IPR057661">
    <property type="entry name" value="RsdA/BaiN/AoA(So)_Rossmann"/>
</dbReference>
<dbReference type="InterPro" id="IPR036188">
    <property type="entry name" value="FAD/NAD-bd_sf"/>
</dbReference>